<feature type="compositionally biased region" description="Low complexity" evidence="1">
    <location>
        <begin position="168"/>
        <end position="193"/>
    </location>
</feature>
<dbReference type="Proteomes" id="UP001498398">
    <property type="component" value="Unassembled WGS sequence"/>
</dbReference>
<feature type="compositionally biased region" description="Basic and acidic residues" evidence="1">
    <location>
        <begin position="9"/>
        <end position="27"/>
    </location>
</feature>
<evidence type="ECO:0000256" key="1">
    <source>
        <dbReference type="SAM" id="MobiDB-lite"/>
    </source>
</evidence>
<gene>
    <name evidence="3" type="ORF">VKT23_013402</name>
</gene>
<proteinExistence type="predicted"/>
<feature type="compositionally biased region" description="Low complexity" evidence="1">
    <location>
        <begin position="29"/>
        <end position="40"/>
    </location>
</feature>
<reference evidence="3 4" key="1">
    <citation type="submission" date="2024-01" db="EMBL/GenBank/DDBJ databases">
        <title>A draft genome for the cacao thread blight pathogen Marasmiellus scandens.</title>
        <authorList>
            <person name="Baruah I.K."/>
            <person name="Leung J."/>
            <person name="Bukari Y."/>
            <person name="Amoako-Attah I."/>
            <person name="Meinhardt L.W."/>
            <person name="Bailey B.A."/>
            <person name="Cohen S.P."/>
        </authorList>
    </citation>
    <scope>NUCLEOTIDE SEQUENCE [LARGE SCALE GENOMIC DNA]</scope>
    <source>
        <strain evidence="3 4">GH-19</strain>
    </source>
</reference>
<feature type="compositionally biased region" description="Polar residues" evidence="1">
    <location>
        <begin position="145"/>
        <end position="154"/>
    </location>
</feature>
<accession>A0ABR1J5W8</accession>
<keyword evidence="2" id="KW-1133">Transmembrane helix</keyword>
<keyword evidence="2" id="KW-0812">Transmembrane</keyword>
<feature type="compositionally biased region" description="Polar residues" evidence="1">
    <location>
        <begin position="201"/>
        <end position="215"/>
    </location>
</feature>
<evidence type="ECO:0000313" key="4">
    <source>
        <dbReference type="Proteomes" id="UP001498398"/>
    </source>
</evidence>
<evidence type="ECO:0000313" key="3">
    <source>
        <dbReference type="EMBL" id="KAK7449258.1"/>
    </source>
</evidence>
<comment type="caution">
    <text evidence="3">The sequence shown here is derived from an EMBL/GenBank/DDBJ whole genome shotgun (WGS) entry which is preliminary data.</text>
</comment>
<feature type="region of interest" description="Disordered" evidence="1">
    <location>
        <begin position="115"/>
        <end position="218"/>
    </location>
</feature>
<keyword evidence="4" id="KW-1185">Reference proteome</keyword>
<name>A0ABR1J5W8_9AGAR</name>
<keyword evidence="2" id="KW-0472">Membrane</keyword>
<evidence type="ECO:0000256" key="2">
    <source>
        <dbReference type="SAM" id="Phobius"/>
    </source>
</evidence>
<protein>
    <submittedName>
        <fullName evidence="3">Uncharacterized protein</fullName>
    </submittedName>
</protein>
<feature type="transmembrane region" description="Helical" evidence="2">
    <location>
        <begin position="60"/>
        <end position="83"/>
    </location>
</feature>
<feature type="region of interest" description="Disordered" evidence="1">
    <location>
        <begin position="1"/>
        <end position="59"/>
    </location>
</feature>
<dbReference type="EMBL" id="JBANRG010000036">
    <property type="protein sequence ID" value="KAK7449258.1"/>
    <property type="molecule type" value="Genomic_DNA"/>
</dbReference>
<organism evidence="3 4">
    <name type="scientific">Marasmiellus scandens</name>
    <dbReference type="NCBI Taxonomy" id="2682957"/>
    <lineage>
        <taxon>Eukaryota</taxon>
        <taxon>Fungi</taxon>
        <taxon>Dikarya</taxon>
        <taxon>Basidiomycota</taxon>
        <taxon>Agaricomycotina</taxon>
        <taxon>Agaricomycetes</taxon>
        <taxon>Agaricomycetidae</taxon>
        <taxon>Agaricales</taxon>
        <taxon>Marasmiineae</taxon>
        <taxon>Omphalotaceae</taxon>
        <taxon>Marasmiellus</taxon>
    </lineage>
</organism>
<sequence length="260" mass="26825">MAPLTAEVDPVRGKRSDGSDDGTDHHSGHSSMPTSSNTSSGPPPPTGVPASQDSQSNTGAIAGGTIGAVAAVAAIMGLLWWWWRKRTFGKRVYKEKPEIDPDDTVPVPATLLAVPATAHPPSDSDPSTGLATAPVPQGPRHWQVHNASSPSLQNAVPAEKSAKAALLSIPSTPSDPFSSPTLSSPTSSSAPWSHHGHSTTEDGTAPTTMESTSAESEIADLRRRVTLLTQENARLSAAQNIMGVPAGAEAPPAYDPSRGT</sequence>